<dbReference type="InterPro" id="IPR026891">
    <property type="entry name" value="Fn3-like"/>
</dbReference>
<protein>
    <recommendedName>
        <fullName evidence="4">beta-glucosidase</fullName>
        <ecNumber evidence="4">3.2.1.21</ecNumber>
    </recommendedName>
</protein>
<evidence type="ECO:0000313" key="14">
    <source>
        <dbReference type="Proteomes" id="UP000799537"/>
    </source>
</evidence>
<feature type="chain" id="PRO_5025504687" description="beta-glucosidase" evidence="11">
    <location>
        <begin position="20"/>
        <end position="885"/>
    </location>
</feature>
<evidence type="ECO:0000256" key="6">
    <source>
        <dbReference type="ARBA" id="ARBA00023180"/>
    </source>
</evidence>
<dbReference type="InterPro" id="IPR002772">
    <property type="entry name" value="Glyco_hydro_3_C"/>
</dbReference>
<dbReference type="EMBL" id="ML993611">
    <property type="protein sequence ID" value="KAF2162918.1"/>
    <property type="molecule type" value="Genomic_DNA"/>
</dbReference>
<feature type="signal peptide" evidence="11">
    <location>
        <begin position="1"/>
        <end position="19"/>
    </location>
</feature>
<dbReference type="Pfam" id="PF00933">
    <property type="entry name" value="Glyco_hydro_3"/>
    <property type="match status" value="1"/>
</dbReference>
<feature type="compositionally biased region" description="Polar residues" evidence="10">
    <location>
        <begin position="24"/>
        <end position="35"/>
    </location>
</feature>
<dbReference type="FunFam" id="3.20.20.300:FF:000002">
    <property type="entry name" value="Probable beta-glucosidase"/>
    <property type="match status" value="1"/>
</dbReference>
<proteinExistence type="inferred from homology"/>
<dbReference type="Gene3D" id="3.20.20.300">
    <property type="entry name" value="Glycoside hydrolase, family 3, N-terminal domain"/>
    <property type="match status" value="1"/>
</dbReference>
<evidence type="ECO:0000256" key="8">
    <source>
        <dbReference type="ARBA" id="ARBA00023295"/>
    </source>
</evidence>
<evidence type="ECO:0000256" key="5">
    <source>
        <dbReference type="ARBA" id="ARBA00022801"/>
    </source>
</evidence>
<dbReference type="InterPro" id="IPR017853">
    <property type="entry name" value="GH"/>
</dbReference>
<evidence type="ECO:0000259" key="12">
    <source>
        <dbReference type="SMART" id="SM01217"/>
    </source>
</evidence>
<keyword evidence="6" id="KW-0325">Glycoprotein</keyword>
<dbReference type="Gene3D" id="2.60.40.10">
    <property type="entry name" value="Immunoglobulins"/>
    <property type="match status" value="1"/>
</dbReference>
<keyword evidence="9" id="KW-0624">Polysaccharide degradation</keyword>
<dbReference type="GO" id="GO:0008422">
    <property type="term" value="F:beta-glucosidase activity"/>
    <property type="evidence" value="ECO:0007669"/>
    <property type="project" value="UniProtKB-EC"/>
</dbReference>
<dbReference type="EC" id="3.2.1.21" evidence="4"/>
<comment type="catalytic activity">
    <reaction evidence="1">
        <text>Hydrolysis of terminal, non-reducing beta-D-glucosyl residues with release of beta-D-glucose.</text>
        <dbReference type="EC" id="3.2.1.21"/>
    </reaction>
</comment>
<reference evidence="13" key="1">
    <citation type="journal article" date="2020" name="Stud. Mycol.">
        <title>101 Dothideomycetes genomes: a test case for predicting lifestyles and emergence of pathogens.</title>
        <authorList>
            <person name="Haridas S."/>
            <person name="Albert R."/>
            <person name="Binder M."/>
            <person name="Bloem J."/>
            <person name="Labutti K."/>
            <person name="Salamov A."/>
            <person name="Andreopoulos B."/>
            <person name="Baker S."/>
            <person name="Barry K."/>
            <person name="Bills G."/>
            <person name="Bluhm B."/>
            <person name="Cannon C."/>
            <person name="Castanera R."/>
            <person name="Culley D."/>
            <person name="Daum C."/>
            <person name="Ezra D."/>
            <person name="Gonzalez J."/>
            <person name="Henrissat B."/>
            <person name="Kuo A."/>
            <person name="Liang C."/>
            <person name="Lipzen A."/>
            <person name="Lutzoni F."/>
            <person name="Magnuson J."/>
            <person name="Mondo S."/>
            <person name="Nolan M."/>
            <person name="Ohm R."/>
            <person name="Pangilinan J."/>
            <person name="Park H.-J."/>
            <person name="Ramirez L."/>
            <person name="Alfaro M."/>
            <person name="Sun H."/>
            <person name="Tritt A."/>
            <person name="Yoshinaga Y."/>
            <person name="Zwiers L.-H."/>
            <person name="Turgeon B."/>
            <person name="Goodwin S."/>
            <person name="Spatafora J."/>
            <person name="Crous P."/>
            <person name="Grigoriev I."/>
        </authorList>
    </citation>
    <scope>NUCLEOTIDE SEQUENCE</scope>
    <source>
        <strain evidence="13">ATCC 36951</strain>
    </source>
</reference>
<keyword evidence="7" id="KW-0119">Carbohydrate metabolism</keyword>
<feature type="domain" description="Fibronectin type III-like" evidence="12">
    <location>
        <begin position="807"/>
        <end position="875"/>
    </location>
</feature>
<name>A0A6A6C9K4_ZASCE</name>
<evidence type="ECO:0000256" key="1">
    <source>
        <dbReference type="ARBA" id="ARBA00000448"/>
    </source>
</evidence>
<dbReference type="Gene3D" id="3.40.50.1700">
    <property type="entry name" value="Glycoside hydrolase family 3 C-terminal domain"/>
    <property type="match status" value="1"/>
</dbReference>
<dbReference type="SUPFAM" id="SSF51445">
    <property type="entry name" value="(Trans)glycosidases"/>
    <property type="match status" value="1"/>
</dbReference>
<dbReference type="Proteomes" id="UP000799537">
    <property type="component" value="Unassembled WGS sequence"/>
</dbReference>
<feature type="region of interest" description="Disordered" evidence="10">
    <location>
        <begin position="24"/>
        <end position="75"/>
    </location>
</feature>
<evidence type="ECO:0000256" key="11">
    <source>
        <dbReference type="SAM" id="SignalP"/>
    </source>
</evidence>
<gene>
    <name evidence="13" type="ORF">M409DRAFT_26771</name>
</gene>
<keyword evidence="14" id="KW-1185">Reference proteome</keyword>
<dbReference type="PANTHER" id="PTHR42715:SF29">
    <property type="entry name" value="BETA-GLUCOSIDASE A-RELATED"/>
    <property type="match status" value="1"/>
</dbReference>
<dbReference type="RefSeq" id="XP_033663807.1">
    <property type="nucleotide sequence ID" value="XM_033808260.1"/>
</dbReference>
<evidence type="ECO:0000256" key="2">
    <source>
        <dbReference type="ARBA" id="ARBA00004987"/>
    </source>
</evidence>
<dbReference type="OrthoDB" id="416222at2759"/>
<keyword evidence="8" id="KW-0326">Glycosidase</keyword>
<evidence type="ECO:0000313" key="13">
    <source>
        <dbReference type="EMBL" id="KAF2162918.1"/>
    </source>
</evidence>
<accession>A0A6A6C9K4</accession>
<dbReference type="FunFam" id="3.40.50.1700:FF:000003">
    <property type="entry name" value="Probable beta-glucosidase"/>
    <property type="match status" value="1"/>
</dbReference>
<dbReference type="Pfam" id="PF01915">
    <property type="entry name" value="Glyco_hydro_3_C"/>
    <property type="match status" value="1"/>
</dbReference>
<dbReference type="InterPro" id="IPR036962">
    <property type="entry name" value="Glyco_hydro_3_N_sf"/>
</dbReference>
<dbReference type="GO" id="GO:0009251">
    <property type="term" value="P:glucan catabolic process"/>
    <property type="evidence" value="ECO:0007669"/>
    <property type="project" value="TreeGrafter"/>
</dbReference>
<evidence type="ECO:0000256" key="7">
    <source>
        <dbReference type="ARBA" id="ARBA00023277"/>
    </source>
</evidence>
<comment type="similarity">
    <text evidence="3">Belongs to the glycosyl hydrolase 3 family.</text>
</comment>
<dbReference type="InterPro" id="IPR001764">
    <property type="entry name" value="Glyco_hydro_3_N"/>
</dbReference>
<evidence type="ECO:0000256" key="3">
    <source>
        <dbReference type="ARBA" id="ARBA00005336"/>
    </source>
</evidence>
<comment type="pathway">
    <text evidence="2">Glycan metabolism; cellulose degradation.</text>
</comment>
<dbReference type="InterPro" id="IPR013783">
    <property type="entry name" value="Ig-like_fold"/>
</dbReference>
<evidence type="ECO:0000256" key="4">
    <source>
        <dbReference type="ARBA" id="ARBA00012744"/>
    </source>
</evidence>
<keyword evidence="5 13" id="KW-0378">Hydrolase</keyword>
<feature type="compositionally biased region" description="Polar residues" evidence="10">
    <location>
        <begin position="58"/>
        <end position="67"/>
    </location>
</feature>
<dbReference type="PANTHER" id="PTHR42715">
    <property type="entry name" value="BETA-GLUCOSIDASE"/>
    <property type="match status" value="1"/>
</dbReference>
<dbReference type="GeneID" id="54561532"/>
<keyword evidence="11" id="KW-0732">Signal</keyword>
<evidence type="ECO:0000256" key="10">
    <source>
        <dbReference type="SAM" id="MobiDB-lite"/>
    </source>
</evidence>
<dbReference type="SUPFAM" id="SSF52279">
    <property type="entry name" value="Beta-D-glucan exohydrolase, C-terminal domain"/>
    <property type="match status" value="1"/>
</dbReference>
<dbReference type="PRINTS" id="PR00133">
    <property type="entry name" value="GLHYDRLASE3"/>
</dbReference>
<organism evidence="13 14">
    <name type="scientific">Zasmidium cellare ATCC 36951</name>
    <dbReference type="NCBI Taxonomy" id="1080233"/>
    <lineage>
        <taxon>Eukaryota</taxon>
        <taxon>Fungi</taxon>
        <taxon>Dikarya</taxon>
        <taxon>Ascomycota</taxon>
        <taxon>Pezizomycotina</taxon>
        <taxon>Dothideomycetes</taxon>
        <taxon>Dothideomycetidae</taxon>
        <taxon>Mycosphaerellales</taxon>
        <taxon>Mycosphaerellaceae</taxon>
        <taxon>Zasmidium</taxon>
    </lineage>
</organism>
<dbReference type="AlphaFoldDB" id="A0A6A6C9K4"/>
<dbReference type="InterPro" id="IPR050288">
    <property type="entry name" value="Cellulose_deg_GH3"/>
</dbReference>
<evidence type="ECO:0000256" key="9">
    <source>
        <dbReference type="ARBA" id="ARBA00023326"/>
    </source>
</evidence>
<sequence>MRSITSFGAILCSAAHAVAQYTNSSSTGGATTVPGNDTAPFPNVTYPDGVSPDPDTIAGSQSNQTSPPKYPSPWSTGAGDWKAAYEKATGIVGQMTLEEKVNVTTGVGWTLLPGFTYGHAVWRLQLLLPPGVNVAAAWDKTLAWLRGEAMGEEYRDKGVNGLLGPVAGPLGRSPEGGRNWEGFSPDPYLTGVLFAETIKGIQSTGQMAIAKHFLLNEQEHFRQVPESIQFDLGNITYPGSSNVDEATLHELYAWPFADAVRAGVVGVMCSYERSNNSDSCQNSYLMNHILKGELGFQGFVQSDWQAQHAGVSAVLAGLDMSMPGDTVFDSGASYIGPNLTIAVLNGSVPQWRLDDMATRILAGWYYVDGDTPEHFKPINFNSWTLDTYGSIYSYVGPEWGYGLVNEHVDVRQEHGRLIREIGAASTVLLKNVNNTLPLTGHEKLTTVFGEDAGLNPWGPNGCSDRGCDQGTLAIGWGSGTGNFPYLITPDAAIQREITDHYGAYESITHNGALDQIQALARRGGQVGGVCIAFASADSGEGFLHPGDNWGDRNNLTVWQGAEAMLVNVTSNCNNTILVFHTVGQIDISHWKEHENVTAIVWAGLPGEQSGNSLTDVLYGRVNPSAKLPYTIGRNRTDYGTDVLYRPNGDVPQFDFREGVFIDYRGFDHRGLEPTYEFGFGLSYTTFSYSNLQVTKLDAGEYTPSTGSTPAAPTYGTISNDSSSHLFPSNFTRIPLLIYPWLNSTDLRTAYGYEDYGDESFIPEGARDGIPQPILPAAGAPGGNPQLWDALYHVTVNIANTGKVAGAEVAQLYVSLGGPYDPPVVLRGFEKVSIQPGQTTEVGFDILRRDVSNWDTASQNWVISEYPKIVHVGASSRDLPLSAPLS</sequence>
<dbReference type="Pfam" id="PF14310">
    <property type="entry name" value="Fn3-like"/>
    <property type="match status" value="1"/>
</dbReference>
<dbReference type="InterPro" id="IPR036881">
    <property type="entry name" value="Glyco_hydro_3_C_sf"/>
</dbReference>
<dbReference type="SMART" id="SM01217">
    <property type="entry name" value="Fn3_like"/>
    <property type="match status" value="1"/>
</dbReference>